<feature type="compositionally biased region" description="Polar residues" evidence="11">
    <location>
        <begin position="422"/>
        <end position="436"/>
    </location>
</feature>
<feature type="compositionally biased region" description="Basic and acidic residues" evidence="11">
    <location>
        <begin position="443"/>
        <end position="454"/>
    </location>
</feature>
<proteinExistence type="inferred from homology"/>
<evidence type="ECO:0000256" key="8">
    <source>
        <dbReference type="ARBA" id="ARBA00054167"/>
    </source>
</evidence>
<dbReference type="SUPFAM" id="SSF56808">
    <property type="entry name" value="Ribosomal protein L1"/>
    <property type="match status" value="1"/>
</dbReference>
<feature type="compositionally biased region" description="Basic and acidic residues" evidence="11">
    <location>
        <begin position="518"/>
        <end position="546"/>
    </location>
</feature>
<feature type="compositionally biased region" description="Basic residues" evidence="11">
    <location>
        <begin position="586"/>
        <end position="598"/>
    </location>
</feature>
<keyword evidence="6" id="KW-0175">Coiled coil</keyword>
<evidence type="ECO:0000256" key="9">
    <source>
        <dbReference type="ARBA" id="ARBA00061550"/>
    </source>
</evidence>
<feature type="compositionally biased region" description="Basic residues" evidence="11">
    <location>
        <begin position="320"/>
        <end position="329"/>
    </location>
</feature>
<dbReference type="FunFam" id="3.40.50.790:FF:000004">
    <property type="entry name" value="Ribosomal L1 domain-containing 1-like 1"/>
    <property type="match status" value="1"/>
</dbReference>
<comment type="function">
    <text evidence="8">Regulates cellular senescence through inhibition of PTEN translation. Acts as a pro-apoptotic regulator in response to DNA damage.</text>
</comment>
<evidence type="ECO:0000256" key="5">
    <source>
        <dbReference type="ARBA" id="ARBA00022990"/>
    </source>
</evidence>
<dbReference type="InterPro" id="IPR023674">
    <property type="entry name" value="Ribosomal_uL1-like"/>
</dbReference>
<evidence type="ECO:0000256" key="10">
    <source>
        <dbReference type="ARBA" id="ARBA00070787"/>
    </source>
</evidence>
<evidence type="ECO:0000256" key="3">
    <source>
        <dbReference type="ARBA" id="ARBA00022553"/>
    </source>
</evidence>
<evidence type="ECO:0000256" key="1">
    <source>
        <dbReference type="ARBA" id="ARBA00004604"/>
    </source>
</evidence>
<evidence type="ECO:0000256" key="6">
    <source>
        <dbReference type="ARBA" id="ARBA00023054"/>
    </source>
</evidence>
<gene>
    <name evidence="12" type="ORF">PECUL_23A001825</name>
</gene>
<feature type="compositionally biased region" description="Low complexity" evidence="11">
    <location>
        <begin position="568"/>
        <end position="585"/>
    </location>
</feature>
<keyword evidence="7" id="KW-0539">Nucleus</keyword>
<keyword evidence="4" id="KW-0832">Ubl conjugation</keyword>
<comment type="subcellular location">
    <subcellularLocation>
        <location evidence="1">Nucleus</location>
        <location evidence="1">Nucleolus</location>
    </subcellularLocation>
</comment>
<keyword evidence="3" id="KW-0597">Phosphoprotein</keyword>
<protein>
    <recommendedName>
        <fullName evidence="10">Ribosomal L1 domain-containing protein 1</fullName>
    </recommendedName>
</protein>
<dbReference type="EMBL" id="OW240918">
    <property type="protein sequence ID" value="CAH2306982.1"/>
    <property type="molecule type" value="Genomic_DNA"/>
</dbReference>
<feature type="compositionally biased region" description="Polar residues" evidence="11">
    <location>
        <begin position="395"/>
        <end position="408"/>
    </location>
</feature>
<dbReference type="InterPro" id="IPR016095">
    <property type="entry name" value="Ribosomal_uL1_3-a/b-sand"/>
</dbReference>
<organism evidence="12 13">
    <name type="scientific">Pelobates cultripes</name>
    <name type="common">Western spadefoot toad</name>
    <dbReference type="NCBI Taxonomy" id="61616"/>
    <lineage>
        <taxon>Eukaryota</taxon>
        <taxon>Metazoa</taxon>
        <taxon>Chordata</taxon>
        <taxon>Craniata</taxon>
        <taxon>Vertebrata</taxon>
        <taxon>Euteleostomi</taxon>
        <taxon>Amphibia</taxon>
        <taxon>Batrachia</taxon>
        <taxon>Anura</taxon>
        <taxon>Pelobatoidea</taxon>
        <taxon>Pelobatidae</taxon>
        <taxon>Pelobates</taxon>
    </lineage>
</organism>
<dbReference type="CDD" id="cd00403">
    <property type="entry name" value="Ribosomal_L1"/>
    <property type="match status" value="1"/>
</dbReference>
<keyword evidence="5" id="KW-0007">Acetylation</keyword>
<feature type="compositionally biased region" description="Polar residues" evidence="11">
    <location>
        <begin position="282"/>
        <end position="298"/>
    </location>
</feature>
<reference evidence="12" key="1">
    <citation type="submission" date="2022-03" db="EMBL/GenBank/DDBJ databases">
        <authorList>
            <person name="Alioto T."/>
            <person name="Alioto T."/>
            <person name="Gomez Garrido J."/>
        </authorList>
    </citation>
    <scope>NUCLEOTIDE SEQUENCE</scope>
</reference>
<dbReference type="Pfam" id="PF00687">
    <property type="entry name" value="Ribosomal_L1"/>
    <property type="match status" value="1"/>
</dbReference>
<keyword evidence="13" id="KW-1185">Reference proteome</keyword>
<dbReference type="InterPro" id="IPR028364">
    <property type="entry name" value="Ribosomal_uL1/biogenesis"/>
</dbReference>
<sequence>MAESGAVGLDSAQIKKAVQALLAYQKTKKSGNSLLLNEYDRISLMITVWRIPKREQTIKIGLPHGIRPEEVEVCLFTRDEPSMSSDQTEKFYKKLLSQHGIKHITEVIPLQKLKKEYKPFEAKRRLLGNFDLFLSDDRIRRFLPSLLGKHFYKEKRKPISVDLKAKLLGAKLNRVIQGTQLQITNKGCCYSIRVGHIGMNINEIVENAVAVAGVLAEKLPLKWKNVKILHLKTQSSVALPVYTSAFSNLKELEHSSDSRNVNQENSNKLKTKKKPLDKEIDNVSSDHGITSDSGNASADQPIPSDEEIPMLVPIQSPTGKKNKKKKTKVCKTPNKSEVEESQEAAESNDITQASKTPTKKLKAKENNQEPVASNQTPSQARKTPAKTPKAKENNQEPVASNQTPSQARKTPAKTPKAKENNQEPVASNQTPSQSRKTPAKTPKAKENNQDHVESEELITQASKTPKAKAKKQEPVASIQTPIQGRKTPARTPKVKKPEPVEKSQIMSTPQSVVKKRKASDVKIEDLAEKTNTEKKSTPLKLAKTEEQEQNSLTKDTILKKTPKKIAGKSTVKLSKSVKKAPQTPKLKQKKILKAPKSV</sequence>
<name>A0AAD1WFA1_PELCU</name>
<feature type="compositionally biased region" description="Polar residues" evidence="11">
    <location>
        <begin position="368"/>
        <end position="381"/>
    </location>
</feature>
<keyword evidence="2" id="KW-1017">Isopeptide bond</keyword>
<dbReference type="Gene3D" id="3.40.50.790">
    <property type="match status" value="1"/>
</dbReference>
<evidence type="ECO:0000256" key="2">
    <source>
        <dbReference type="ARBA" id="ARBA00022499"/>
    </source>
</evidence>
<dbReference type="Proteomes" id="UP001295444">
    <property type="component" value="Chromosome 07"/>
</dbReference>
<dbReference type="GO" id="GO:0005730">
    <property type="term" value="C:nucleolus"/>
    <property type="evidence" value="ECO:0007669"/>
    <property type="project" value="UniProtKB-SubCell"/>
</dbReference>
<evidence type="ECO:0000313" key="13">
    <source>
        <dbReference type="Proteomes" id="UP001295444"/>
    </source>
</evidence>
<accession>A0AAD1WFA1</accession>
<evidence type="ECO:0000256" key="7">
    <source>
        <dbReference type="ARBA" id="ARBA00023242"/>
    </source>
</evidence>
<comment type="similarity">
    <text evidence="9">Belongs to the universal ribosomal protein uL1 family. Highly divergent.</text>
</comment>
<evidence type="ECO:0000313" key="12">
    <source>
        <dbReference type="EMBL" id="CAH2306982.1"/>
    </source>
</evidence>
<feature type="region of interest" description="Disordered" evidence="11">
    <location>
        <begin position="252"/>
        <end position="598"/>
    </location>
</feature>
<evidence type="ECO:0000256" key="4">
    <source>
        <dbReference type="ARBA" id="ARBA00022843"/>
    </source>
</evidence>
<dbReference type="AlphaFoldDB" id="A0AAD1WFA1"/>
<evidence type="ECO:0000256" key="11">
    <source>
        <dbReference type="SAM" id="MobiDB-lite"/>
    </source>
</evidence>